<dbReference type="InterPro" id="IPR008775">
    <property type="entry name" value="Phytyl_CoA_dOase-like"/>
</dbReference>
<dbReference type="AlphaFoldDB" id="A0A383E0J3"/>
<accession>A0A383E0J3</accession>
<dbReference type="Pfam" id="PF05721">
    <property type="entry name" value="PhyH"/>
    <property type="match status" value="1"/>
</dbReference>
<gene>
    <name evidence="1" type="ORF">METZ01_LOCUS502789</name>
</gene>
<dbReference type="SUPFAM" id="SSF51197">
    <property type="entry name" value="Clavaminate synthase-like"/>
    <property type="match status" value="1"/>
</dbReference>
<proteinExistence type="predicted"/>
<dbReference type="Gene3D" id="2.60.120.620">
    <property type="entry name" value="q2cbj1_9rhob like domain"/>
    <property type="match status" value="1"/>
</dbReference>
<name>A0A383E0J3_9ZZZZ</name>
<protein>
    <recommendedName>
        <fullName evidence="2">Phytanoyl-CoA dioxygenase</fullName>
    </recommendedName>
</protein>
<dbReference type="EMBL" id="UINC01221551">
    <property type="protein sequence ID" value="SVE49935.1"/>
    <property type="molecule type" value="Genomic_DNA"/>
</dbReference>
<sequence>GSRIHIDSRVPITDFKSTLQIVATLCIDDFTVKNGGTIVWPFTHTSGKDPKNVKKKTANNRIQVCAPKGSIIYVLGQTWHDVGSNLNNQKRWGIIAYYSRWWIKPTFDFTKCGKRIFNKLNKKQKKLMGFTSVPPKHNENRTKTIVPIETISKNYDDL</sequence>
<feature type="non-terminal residue" evidence="1">
    <location>
        <position position="1"/>
    </location>
</feature>
<evidence type="ECO:0000313" key="1">
    <source>
        <dbReference type="EMBL" id="SVE49935.1"/>
    </source>
</evidence>
<evidence type="ECO:0008006" key="2">
    <source>
        <dbReference type="Google" id="ProtNLM"/>
    </source>
</evidence>
<reference evidence="1" key="1">
    <citation type="submission" date="2018-05" db="EMBL/GenBank/DDBJ databases">
        <authorList>
            <person name="Lanie J.A."/>
            <person name="Ng W.-L."/>
            <person name="Kazmierczak K.M."/>
            <person name="Andrzejewski T.M."/>
            <person name="Davidsen T.M."/>
            <person name="Wayne K.J."/>
            <person name="Tettelin H."/>
            <person name="Glass J.I."/>
            <person name="Rusch D."/>
            <person name="Podicherti R."/>
            <person name="Tsui H.-C.T."/>
            <person name="Winkler M.E."/>
        </authorList>
    </citation>
    <scope>NUCLEOTIDE SEQUENCE</scope>
</reference>
<organism evidence="1">
    <name type="scientific">marine metagenome</name>
    <dbReference type="NCBI Taxonomy" id="408172"/>
    <lineage>
        <taxon>unclassified sequences</taxon>
        <taxon>metagenomes</taxon>
        <taxon>ecological metagenomes</taxon>
    </lineage>
</organism>